<dbReference type="GO" id="GO:0005525">
    <property type="term" value="F:GTP binding"/>
    <property type="evidence" value="ECO:0007669"/>
    <property type="project" value="InterPro"/>
</dbReference>
<gene>
    <name evidence="3" type="ORF">D9757_002160</name>
</gene>
<dbReference type="AlphaFoldDB" id="A0A8H5I013"/>
<evidence type="ECO:0000313" key="4">
    <source>
        <dbReference type="Proteomes" id="UP000518752"/>
    </source>
</evidence>
<feature type="compositionally biased region" description="Basic and acidic residues" evidence="1">
    <location>
        <begin position="319"/>
        <end position="329"/>
    </location>
</feature>
<dbReference type="Pfam" id="PF01926">
    <property type="entry name" value="MMR_HSR1"/>
    <property type="match status" value="1"/>
</dbReference>
<protein>
    <recommendedName>
        <fullName evidence="2">G domain-containing protein</fullName>
    </recommendedName>
</protein>
<sequence>MLRKPHVGLQGSDSKFESPGNLVCTKGCGKEVSNWSNPNTISQTPLRIMASQIPPAPRNVIFFGIAGAGKSSIVNMLLGEKDKKAPVSNGALGCTFSNDVYSTDIEGKDYRFYDTAGLGEGSAGTIVSADALVQLYHLLHSLEDGVSLLVYCTRGPRITESLERNYKIFYDGFCRKNVPIVMVVTGLENHDPMESWWEENGERFTEYKMSFDGHACITASRGKQMANGVHKYHMEYNESSVILRDLIVESCLQQPWKMETQKWFVSVVKWFHRNMPSWLDDRVDPRLADLYDILKNSIPEKEAREIARKADTKKHRTTEKKGAKEEANRKPWSFLRRKNHTNPDRFSDTASVST</sequence>
<feature type="domain" description="G" evidence="2">
    <location>
        <begin position="60"/>
        <end position="154"/>
    </location>
</feature>
<dbReference type="Proteomes" id="UP000518752">
    <property type="component" value="Unassembled WGS sequence"/>
</dbReference>
<dbReference type="InterPro" id="IPR027417">
    <property type="entry name" value="P-loop_NTPase"/>
</dbReference>
<dbReference type="Gene3D" id="3.40.50.300">
    <property type="entry name" value="P-loop containing nucleotide triphosphate hydrolases"/>
    <property type="match status" value="1"/>
</dbReference>
<name>A0A8H5I013_9AGAR</name>
<evidence type="ECO:0000259" key="2">
    <source>
        <dbReference type="Pfam" id="PF01926"/>
    </source>
</evidence>
<dbReference type="InterPro" id="IPR006073">
    <property type="entry name" value="GTP-bd"/>
</dbReference>
<proteinExistence type="predicted"/>
<feature type="region of interest" description="Disordered" evidence="1">
    <location>
        <begin position="304"/>
        <end position="354"/>
    </location>
</feature>
<comment type="caution">
    <text evidence="3">The sequence shown here is derived from an EMBL/GenBank/DDBJ whole genome shotgun (WGS) entry which is preliminary data.</text>
</comment>
<reference evidence="3 4" key="1">
    <citation type="journal article" date="2020" name="ISME J.">
        <title>Uncovering the hidden diversity of litter-decomposition mechanisms in mushroom-forming fungi.</title>
        <authorList>
            <person name="Floudas D."/>
            <person name="Bentzer J."/>
            <person name="Ahren D."/>
            <person name="Johansson T."/>
            <person name="Persson P."/>
            <person name="Tunlid A."/>
        </authorList>
    </citation>
    <scope>NUCLEOTIDE SEQUENCE [LARGE SCALE GENOMIC DNA]</scope>
    <source>
        <strain evidence="3 4">CBS 406.79</strain>
    </source>
</reference>
<dbReference type="EMBL" id="JAACJN010000005">
    <property type="protein sequence ID" value="KAF5392501.1"/>
    <property type="molecule type" value="Genomic_DNA"/>
</dbReference>
<dbReference type="SUPFAM" id="SSF52540">
    <property type="entry name" value="P-loop containing nucleoside triphosphate hydrolases"/>
    <property type="match status" value="1"/>
</dbReference>
<organism evidence="3 4">
    <name type="scientific">Collybiopsis confluens</name>
    <dbReference type="NCBI Taxonomy" id="2823264"/>
    <lineage>
        <taxon>Eukaryota</taxon>
        <taxon>Fungi</taxon>
        <taxon>Dikarya</taxon>
        <taxon>Basidiomycota</taxon>
        <taxon>Agaricomycotina</taxon>
        <taxon>Agaricomycetes</taxon>
        <taxon>Agaricomycetidae</taxon>
        <taxon>Agaricales</taxon>
        <taxon>Marasmiineae</taxon>
        <taxon>Omphalotaceae</taxon>
        <taxon>Collybiopsis</taxon>
    </lineage>
</organism>
<dbReference type="OrthoDB" id="8954335at2759"/>
<evidence type="ECO:0000313" key="3">
    <source>
        <dbReference type="EMBL" id="KAF5392501.1"/>
    </source>
</evidence>
<accession>A0A8H5I013</accession>
<dbReference type="CDD" id="cd00882">
    <property type="entry name" value="Ras_like_GTPase"/>
    <property type="match status" value="1"/>
</dbReference>
<keyword evidence="4" id="KW-1185">Reference proteome</keyword>
<evidence type="ECO:0000256" key="1">
    <source>
        <dbReference type="SAM" id="MobiDB-lite"/>
    </source>
</evidence>